<evidence type="ECO:0000256" key="2">
    <source>
        <dbReference type="ARBA" id="ARBA00022833"/>
    </source>
</evidence>
<keyword evidence="3" id="KW-0805">Transcription regulation</keyword>
<keyword evidence="1" id="KW-0479">Metal-binding</keyword>
<evidence type="ECO:0000259" key="7">
    <source>
        <dbReference type="Pfam" id="PF04082"/>
    </source>
</evidence>
<evidence type="ECO:0000256" key="3">
    <source>
        <dbReference type="ARBA" id="ARBA00023015"/>
    </source>
</evidence>
<organism evidence="8 9">
    <name type="scientific">Friedmanniomyces endolithicus</name>
    <dbReference type="NCBI Taxonomy" id="329885"/>
    <lineage>
        <taxon>Eukaryota</taxon>
        <taxon>Fungi</taxon>
        <taxon>Dikarya</taxon>
        <taxon>Ascomycota</taxon>
        <taxon>Pezizomycotina</taxon>
        <taxon>Dothideomycetes</taxon>
        <taxon>Dothideomycetidae</taxon>
        <taxon>Mycosphaerellales</taxon>
        <taxon>Teratosphaeriaceae</taxon>
        <taxon>Friedmanniomyces</taxon>
    </lineage>
</organism>
<dbReference type="GO" id="GO:0006351">
    <property type="term" value="P:DNA-templated transcription"/>
    <property type="evidence" value="ECO:0007669"/>
    <property type="project" value="InterPro"/>
</dbReference>
<dbReference type="InterPro" id="IPR007219">
    <property type="entry name" value="XnlR_reg_dom"/>
</dbReference>
<evidence type="ECO:0000313" key="8">
    <source>
        <dbReference type="EMBL" id="KAK0957976.1"/>
    </source>
</evidence>
<evidence type="ECO:0000256" key="5">
    <source>
        <dbReference type="ARBA" id="ARBA00023242"/>
    </source>
</evidence>
<dbReference type="Pfam" id="PF04082">
    <property type="entry name" value="Fungal_trans"/>
    <property type="match status" value="1"/>
</dbReference>
<sequence length="825" mass="91524">MLHTPGVPAKRSEKELAVHVLPVSGRKQGATRTGLASGANFGTCHPIERRASSCDELHAAFMGTPSQNQVGGQTPQQYPSLLHVLEDGVTHEVLHSGVQQPTPSSVSRTFEDASLLLGLNTNGGLSMSTLPSFGAVHDEYQAPNFGPVSMAFPDFFEQVMMPGVEMSHHPSIMPPDVSNFTSDLDFNVGDFDFSFLASGLTRPPTAQGLPEFNHSSIETAETTQSNVGLRSEAFKRSPWSWNHWIPERSSHAFSGQDVIDVRHDRVDAVDQLTTPDSVRLVHCDLRHAERDRMIRVVTQVAHTRLTMPSFPSLELLEDLIDVFLLQDSSAIDSYIHSATFASEKACTELLLAVVAAGARFVALAPVWQMGLVIQEVVRIAIGELLEHDNKATRDLQPLQVLLLVLDIGVWSGFRRKTEIAMSFLQPPVTMLAWSNAFMKFSYRDVVPLLDDADDILADKWRAWTEREAKKRLILHTFLHDSQLALLYAKNPLISPAQLMMPLPACRELWLAPNVHARQNAYIRLAPPSQADTPAMMEFFGHNALLNQSVGVFDNTLCMLVACHGLGHEIWQYRAHARLLSGWKNTTYPRDRRSDHMRLQRDLLDDLTTMLAHCDLQSTSAPEIMLTLQLLMMLLHVDIEDVQTFSGKLGEEEARRVSPKILQWSQNAESRVAVFHAGQIFRVARTFEKTRLRDFYAVALYHAALTLWVYGMITTSAARKSGRQSPSVMTPRLSNTSHQNVAQPARIPLDTADDRAARSFQLLGQGTPGVYNLQSEFVPLPSSRGLMSTAASILKANFLQSTNGLPPLIDNLANLMGEIGKLSGHD</sequence>
<dbReference type="PANTHER" id="PTHR47660:SF2">
    <property type="entry name" value="TRANSCRIPTION FACTOR WITH C2H2 AND ZN(2)-CYS(6) DNA BINDING DOMAIN (EUROFUNG)"/>
    <property type="match status" value="1"/>
</dbReference>
<protein>
    <recommendedName>
        <fullName evidence="7">Xylanolytic transcriptional activator regulatory domain-containing protein</fullName>
    </recommendedName>
</protein>
<dbReference type="PANTHER" id="PTHR47660">
    <property type="entry name" value="TRANSCRIPTION FACTOR WITH C2H2 AND ZN(2)-CYS(6) DNA BINDING DOMAIN (EUROFUNG)-RELATED-RELATED"/>
    <property type="match status" value="1"/>
</dbReference>
<gene>
    <name evidence="8" type="ORF">LTR91_021565</name>
</gene>
<evidence type="ECO:0000256" key="1">
    <source>
        <dbReference type="ARBA" id="ARBA00022723"/>
    </source>
</evidence>
<keyword evidence="5" id="KW-0539">Nucleus</keyword>
<dbReference type="EMBL" id="JAUJLE010000389">
    <property type="protein sequence ID" value="KAK0957976.1"/>
    <property type="molecule type" value="Genomic_DNA"/>
</dbReference>
<dbReference type="Proteomes" id="UP001175353">
    <property type="component" value="Unassembled WGS sequence"/>
</dbReference>
<keyword evidence="2" id="KW-0862">Zinc</keyword>
<evidence type="ECO:0000313" key="9">
    <source>
        <dbReference type="Proteomes" id="UP001175353"/>
    </source>
</evidence>
<comment type="caution">
    <text evidence="8">The sequence shown here is derived from an EMBL/GenBank/DDBJ whole genome shotgun (WGS) entry which is preliminary data.</text>
</comment>
<keyword evidence="9" id="KW-1185">Reference proteome</keyword>
<evidence type="ECO:0000256" key="6">
    <source>
        <dbReference type="SAM" id="MobiDB-lite"/>
    </source>
</evidence>
<name>A0AAN6H6L8_9PEZI</name>
<evidence type="ECO:0000256" key="4">
    <source>
        <dbReference type="ARBA" id="ARBA00023163"/>
    </source>
</evidence>
<dbReference type="GO" id="GO:0003677">
    <property type="term" value="F:DNA binding"/>
    <property type="evidence" value="ECO:0007669"/>
    <property type="project" value="InterPro"/>
</dbReference>
<accession>A0AAN6H6L8</accession>
<dbReference type="GO" id="GO:0008270">
    <property type="term" value="F:zinc ion binding"/>
    <property type="evidence" value="ECO:0007669"/>
    <property type="project" value="InterPro"/>
</dbReference>
<proteinExistence type="predicted"/>
<feature type="region of interest" description="Disordered" evidence="6">
    <location>
        <begin position="719"/>
        <end position="740"/>
    </location>
</feature>
<dbReference type="AlphaFoldDB" id="A0AAN6H6L8"/>
<reference evidence="8" key="1">
    <citation type="submission" date="2023-06" db="EMBL/GenBank/DDBJ databases">
        <title>Black Yeasts Isolated from many extreme environments.</title>
        <authorList>
            <person name="Coleine C."/>
            <person name="Stajich J.E."/>
            <person name="Selbmann L."/>
        </authorList>
    </citation>
    <scope>NUCLEOTIDE SEQUENCE</scope>
    <source>
        <strain evidence="8">CCFEE 5200</strain>
    </source>
</reference>
<feature type="domain" description="Xylanolytic transcriptional activator regulatory" evidence="7">
    <location>
        <begin position="335"/>
        <end position="519"/>
    </location>
</feature>
<keyword evidence="4" id="KW-0804">Transcription</keyword>